<dbReference type="EMBL" id="KI926278">
    <property type="protein sequence ID" value="ETW38970.1"/>
    <property type="molecule type" value="Genomic_DNA"/>
</dbReference>
<evidence type="ECO:0000313" key="3">
    <source>
        <dbReference type="Proteomes" id="UP000030708"/>
    </source>
</evidence>
<protein>
    <submittedName>
        <fullName evidence="2">Uncharacterized protein</fullName>
    </submittedName>
</protein>
<organism evidence="2 3">
    <name type="scientific">Plasmodium falciparum Tanzania</name>
    <name type="common">2000708</name>
    <dbReference type="NCBI Taxonomy" id="1036725"/>
    <lineage>
        <taxon>Eukaryota</taxon>
        <taxon>Sar</taxon>
        <taxon>Alveolata</taxon>
        <taxon>Apicomplexa</taxon>
        <taxon>Aconoidasida</taxon>
        <taxon>Haemosporida</taxon>
        <taxon>Plasmodiidae</taxon>
        <taxon>Plasmodium</taxon>
        <taxon>Plasmodium (Laverania)</taxon>
    </lineage>
</organism>
<reference evidence="2 3" key="2">
    <citation type="submission" date="2013-02" db="EMBL/GenBank/DDBJ databases">
        <title>The Genome Sequence of Plasmodium falciparum Tanzania (2000708).</title>
        <authorList>
            <consortium name="The Broad Institute Genome Sequencing Platform"/>
            <consortium name="The Broad Institute Genome Sequencing Center for Infectious Disease"/>
            <person name="Neafsey D."/>
            <person name="Cheeseman I."/>
            <person name="Volkman S."/>
            <person name="Adams J."/>
            <person name="Walker B."/>
            <person name="Young S.K."/>
            <person name="Zeng Q."/>
            <person name="Gargeya S."/>
            <person name="Fitzgerald M."/>
            <person name="Haas B."/>
            <person name="Abouelleil A."/>
            <person name="Alvarado L."/>
            <person name="Arachchi H.M."/>
            <person name="Berlin A.M."/>
            <person name="Chapman S.B."/>
            <person name="Dewar J."/>
            <person name="Goldberg J."/>
            <person name="Griggs A."/>
            <person name="Gujja S."/>
            <person name="Hansen M."/>
            <person name="Howarth C."/>
            <person name="Imamovic A."/>
            <person name="Larimer J."/>
            <person name="McCowan C."/>
            <person name="Murphy C."/>
            <person name="Neiman D."/>
            <person name="Pearson M."/>
            <person name="Priest M."/>
            <person name="Roberts A."/>
            <person name="Saif S."/>
            <person name="Shea T."/>
            <person name="Sisk P."/>
            <person name="Sykes S."/>
            <person name="Wortman J."/>
            <person name="Nusbaum C."/>
            <person name="Birren B."/>
        </authorList>
    </citation>
    <scope>NUCLEOTIDE SEQUENCE [LARGE SCALE GENOMIC DNA]</scope>
    <source>
        <strain evidence="3">Tanzania (2000708)</strain>
    </source>
</reference>
<gene>
    <name evidence="2" type="ORF">PFTANZ_00314</name>
</gene>
<feature type="coiled-coil region" evidence="1">
    <location>
        <begin position="2011"/>
        <end position="2048"/>
    </location>
</feature>
<accession>A0A024WEW1</accession>
<name>A0A024WEW1_PLAFA</name>
<reference evidence="2 3" key="1">
    <citation type="submission" date="2013-02" db="EMBL/GenBank/DDBJ databases">
        <title>The Genome Annotation of Plasmodium falciparum Tanzania (2000708).</title>
        <authorList>
            <consortium name="The Broad Institute Genome Sequencing Platform"/>
            <consortium name="The Broad Institute Genome Sequencing Center for Infectious Disease"/>
            <person name="Neafsey D."/>
            <person name="Hoffman S."/>
            <person name="Volkman S."/>
            <person name="Rosenthal P."/>
            <person name="Walker B."/>
            <person name="Young S.K."/>
            <person name="Zeng Q."/>
            <person name="Gargeya S."/>
            <person name="Fitzgerald M."/>
            <person name="Haas B."/>
            <person name="Abouelleil A."/>
            <person name="Allen A.W."/>
            <person name="Alvarado L."/>
            <person name="Arachchi H.M."/>
            <person name="Berlin A.M."/>
            <person name="Chapman S.B."/>
            <person name="Gainer-Dewar J."/>
            <person name="Goldberg J."/>
            <person name="Griggs A."/>
            <person name="Gujja S."/>
            <person name="Hansen M."/>
            <person name="Howarth C."/>
            <person name="Imamovic A."/>
            <person name="Ireland A."/>
            <person name="Larimer J."/>
            <person name="McCowan C."/>
            <person name="Murphy C."/>
            <person name="Pearson M."/>
            <person name="Poon T.W."/>
            <person name="Priest M."/>
            <person name="Roberts A."/>
            <person name="Saif S."/>
            <person name="Shea T."/>
            <person name="Sisk P."/>
            <person name="Sykes S."/>
            <person name="Wortman J."/>
            <person name="Nusbaum C."/>
            <person name="Birren B."/>
        </authorList>
    </citation>
    <scope>NUCLEOTIDE SEQUENCE [LARGE SCALE GENOMIC DNA]</scope>
    <source>
        <strain evidence="3">Tanzania (2000708)</strain>
    </source>
</reference>
<feature type="coiled-coil region" evidence="1">
    <location>
        <begin position="1424"/>
        <end position="1451"/>
    </location>
</feature>
<dbReference type="Proteomes" id="UP000030708">
    <property type="component" value="Unassembled WGS sequence"/>
</dbReference>
<dbReference type="OrthoDB" id="377941at2759"/>
<evidence type="ECO:0000313" key="2">
    <source>
        <dbReference type="EMBL" id="ETW38970.1"/>
    </source>
</evidence>
<evidence type="ECO:0000256" key="1">
    <source>
        <dbReference type="SAM" id="Coils"/>
    </source>
</evidence>
<sequence length="2114" mass="256419">MNLLNNEKKYLYITCSQDEGYVAQYYFDVVKCRYEKKEEDCNKNMTINIMLLQNENKKIIKETCYIKNVVTNKIYHTLFLVINKHYHNILCSLSFENNSFEILNTNFVKTFKGKIKSMACTNNNIFVLIKKKKKIINKNKNNQMKNTNKDPYEEKENDNIPLGDHHSVQYNIFTFSILNKKEPDLKKIQFSNIILPIKKMIICPYDEKIIILLSHKSIVYIITNKNNDDLKNMFIIKELIFNSPIITTTWIDNYIFLIYFLNNELIFLSFAKPCRNLYFYKCINNYSHITSFFYKSRNLYISFKTKEIVCFKIRYYEIPLTVFKKVDKNKRSYIQTTEGNYIDAKYLFRKRPRYINTNHNQSNAKDDKDGNDVIREEEDFLRNNNKNFSDVKKRKKRNDKNNYEIIFNNILREIKTLENKISNNDYNIFYEDGEINKDELKNRLSARSLSVYNKYFNLNLLGHNNNKKKWIRQDIRNNMYHNKYNCVEEDVCINRYIEKESIFYEYDNNNNDNMLWSHLYFLKKKKKKKFDNFHYNDENVIKLLDFVSIINLHKYILNNITSFYIMSKYLFVLLDNGLLYYTKKNDDGKIYDFLELSNFYICYYKNINKIVDIKIINEHDIYYMDKKHILKNHSLKNNYLNIINTKEKIQSYNIFSMLENCTCIFLSLNDGSFYFINITKHKILLYENLQNFSNLGHNQIYCNFKKNKYIQYSVFNKLNEYIFNGYFYVQQYIIFFFLIYSTSHKKFFIYLVENIHIYILFKKIHQTNILYKNKEKNQNQNENIINMKRQKESSNYILYNFYLYKTLNKDYVCLLCSDKSVSYFYMFFFDLPREEEIKMYISDKKKKKKINNSNDNKKYIYNRSNKDNDNNYKENQKNEVENYHYDDDDDDNKSYPLYTRNIFFCSIKNTNIVYAKCIGNYMIVADYYLNITFYYIKDNFNNYYMSSGETPSSFFVSHKLEEPCVYKMKKKKEKQKYTCNMKEESESKIDYSTNHNMQNMMRRFFFLKRKKLKNKTEFNDNMIKEDKLEEKINEDFVITEEGEKKSNKKIKNNTQHNDNNNNNDVFICNSLYELLLNKEKSFFLNIKHGKLKYINERMHTSELTYIDIVTTNNILICISFNSVDYPLEINPHINIKYMPYLNNDIQYYYPLIIKGNNNYENNNNMYDLFLIKKKNFLLLRNNIKEDEEAIIKQKEKDHSTICNPKLIQNQQNDQTYNTKCVEENVFNVTINSNEHISFYLSKWIIEDNNTSYYINDSLIKNMNIVFLKIKNDISQNYTNRKRKNFFEDIVCMEKKYIENNKNNNEKMNIKVDININMNMPTHYNILKNKILLLNDVEKTKCIEPQNNNHNINNKEIEFKQISNMDKLNEEKTYILKDKNYIIHNKNTNYFFDNETIIFTFIKDNSSQNISLKKCLKIYQNKYYLQEKYEKKKKLEKKITYLRKQLNDLIKTNYQNEQMKIDRCTFFFDKKYINEEDILIYEYKKIKKKFKNTKKQKLYIINKLQKKCSILNKIDFLSAFKKNLYVVNFYNNQTGYKFCNYISYPSNKSNHLSNEKNKIKCLRFLQIKEFFFLHNIDKNNTLFFLKDYTDYIDRYLQDFSSLYFYHYYPCTNINLNFLYANLFNVNPLQGEVDDLRWNYLLYSPYELFTNSRKRLQCYILKILIEQKKKKFQNDFEILKEEKNHCLKEINFLINKLKSSLQDVEKYMSYNFSYYMNMKLFIKNQPWYDKGRIYNIPDAIKKDLLLKIQLNKLNMETKKDINKENYILQTKYNEQKENINVDTSTQYYNLKHDMKNTPSTNIFHNEETKEMTNSNLNKEHLEIYEIKKNVIINKLMDIKNYIRNVHKLIIIHELYCISIYSLLINEENKSEILRAVNIKREKIDILMGQLEGLIKDINTTKKYDNTIKLNNLMTEKKKKFEKKFLHECMNFDVLIEQKYENNKIKNKYLNFLLMDIEEGVHDVKYLKQNCEFLFCDINNVISSLEKKKKNRELIFCISEQKLKEQINTVTTKIVAIKHENKILQENAKSLEKEIEELKEKKNSAIQLKTKSLNLHIHDNKHDEIIENNIIEEEKIVPSENISHTTKQNKDEKKKSKNIFTTKDIYEKRLLLKKKYK</sequence>
<keyword evidence="1" id="KW-0175">Coiled coil</keyword>
<dbReference type="eggNOG" id="ENOG502TN7K">
    <property type="taxonomic scope" value="Eukaryota"/>
</dbReference>
<proteinExistence type="predicted"/>